<comment type="caution">
    <text evidence="1">The sequence shown here is derived from an EMBL/GenBank/DDBJ whole genome shotgun (WGS) entry which is preliminary data.</text>
</comment>
<dbReference type="EMBL" id="JAAIJQ010000037">
    <property type="protein sequence ID" value="NEV62887.1"/>
    <property type="molecule type" value="Genomic_DNA"/>
</dbReference>
<keyword evidence="2" id="KW-1185">Reference proteome</keyword>
<dbReference type="RefSeq" id="WP_164453350.1">
    <property type="nucleotide sequence ID" value="NZ_JAAIJQ010000037.1"/>
</dbReference>
<name>A0A6M0K2S6_9GAMM</name>
<organism evidence="1 2">
    <name type="scientific">Thiorhodococcus minor</name>
    <dbReference type="NCBI Taxonomy" id="57489"/>
    <lineage>
        <taxon>Bacteria</taxon>
        <taxon>Pseudomonadati</taxon>
        <taxon>Pseudomonadota</taxon>
        <taxon>Gammaproteobacteria</taxon>
        <taxon>Chromatiales</taxon>
        <taxon>Chromatiaceae</taxon>
        <taxon>Thiorhodococcus</taxon>
    </lineage>
</organism>
<reference evidence="1 2" key="1">
    <citation type="submission" date="2020-02" db="EMBL/GenBank/DDBJ databases">
        <title>Genome sequences of Thiorhodococcus mannitoliphagus and Thiorhodococcus minor, purple sulfur photosynthetic bacteria in the gammaproteobacterial family, Chromatiaceae.</title>
        <authorList>
            <person name="Aviles F.A."/>
            <person name="Meyer T.E."/>
            <person name="Kyndt J.A."/>
        </authorList>
    </citation>
    <scope>NUCLEOTIDE SEQUENCE [LARGE SCALE GENOMIC DNA]</scope>
    <source>
        <strain evidence="1 2">DSM 11518</strain>
    </source>
</reference>
<protein>
    <recommendedName>
        <fullName evidence="3">P-II family nitrogen regulator</fullName>
    </recommendedName>
</protein>
<evidence type="ECO:0008006" key="3">
    <source>
        <dbReference type="Google" id="ProtNLM"/>
    </source>
</evidence>
<proteinExistence type="predicted"/>
<evidence type="ECO:0000313" key="2">
    <source>
        <dbReference type="Proteomes" id="UP000483379"/>
    </source>
</evidence>
<gene>
    <name evidence="1" type="ORF">G3446_13460</name>
</gene>
<dbReference type="InterPro" id="IPR011322">
    <property type="entry name" value="N-reg_PII-like_a/b"/>
</dbReference>
<dbReference type="AlphaFoldDB" id="A0A6M0K2S6"/>
<sequence length="113" mass="12369">MDAKDSQKIITCILPMGKAMPLVRTLATEHGLSAVDVNYARGVGRITPLRHRGIGEASERAILTVAVPASEADHYFELIYEIAEINRPHGGLMYMHGTNMATGFTLPDLPEEH</sequence>
<dbReference type="SUPFAM" id="SSF54913">
    <property type="entry name" value="GlnB-like"/>
    <property type="match status" value="1"/>
</dbReference>
<dbReference type="Proteomes" id="UP000483379">
    <property type="component" value="Unassembled WGS sequence"/>
</dbReference>
<accession>A0A6M0K2S6</accession>
<evidence type="ECO:0000313" key="1">
    <source>
        <dbReference type="EMBL" id="NEV62887.1"/>
    </source>
</evidence>